<dbReference type="InterPro" id="IPR016187">
    <property type="entry name" value="CTDL_fold"/>
</dbReference>
<accession>A0A8E0VPQ5</accession>
<evidence type="ECO:0000313" key="1">
    <source>
        <dbReference type="EMBL" id="KAA0201010.1"/>
    </source>
</evidence>
<evidence type="ECO:0008006" key="3">
    <source>
        <dbReference type="Google" id="ProtNLM"/>
    </source>
</evidence>
<proteinExistence type="predicted"/>
<dbReference type="EMBL" id="LUCM01000154">
    <property type="protein sequence ID" value="KAA0201010.1"/>
    <property type="molecule type" value="Genomic_DNA"/>
</dbReference>
<dbReference type="Gene3D" id="3.10.100.10">
    <property type="entry name" value="Mannose-Binding Protein A, subunit A"/>
    <property type="match status" value="1"/>
</dbReference>
<keyword evidence="2" id="KW-1185">Reference proteome</keyword>
<dbReference type="InterPro" id="IPR016186">
    <property type="entry name" value="C-type_lectin-like/link_sf"/>
</dbReference>
<dbReference type="OrthoDB" id="6250111at2759"/>
<comment type="caution">
    <text evidence="1">The sequence shown here is derived from an EMBL/GenBank/DDBJ whole genome shotgun (WGS) entry which is preliminary data.</text>
</comment>
<dbReference type="SUPFAM" id="SSF56436">
    <property type="entry name" value="C-type lectin-like"/>
    <property type="match status" value="1"/>
</dbReference>
<evidence type="ECO:0000313" key="2">
    <source>
        <dbReference type="Proteomes" id="UP000728185"/>
    </source>
</evidence>
<dbReference type="Proteomes" id="UP000728185">
    <property type="component" value="Unassembled WGS sequence"/>
</dbReference>
<dbReference type="AlphaFoldDB" id="A0A8E0VPQ5"/>
<protein>
    <recommendedName>
        <fullName evidence="3">Apple domain-containing protein</fullName>
    </recommendedName>
</protein>
<name>A0A8E0VPQ5_9TREM</name>
<reference evidence="1" key="1">
    <citation type="submission" date="2019-05" db="EMBL/GenBank/DDBJ databases">
        <title>Annotation for the trematode Fasciolopsis buski.</title>
        <authorList>
            <person name="Choi Y.-J."/>
        </authorList>
    </citation>
    <scope>NUCLEOTIDE SEQUENCE</scope>
    <source>
        <strain evidence="1">HT</strain>
        <tissue evidence="1">Whole worm</tissue>
    </source>
</reference>
<gene>
    <name evidence="1" type="ORF">FBUS_09624</name>
</gene>
<organism evidence="1 2">
    <name type="scientific">Fasciolopsis buskii</name>
    <dbReference type="NCBI Taxonomy" id="27845"/>
    <lineage>
        <taxon>Eukaryota</taxon>
        <taxon>Metazoa</taxon>
        <taxon>Spiralia</taxon>
        <taxon>Lophotrochozoa</taxon>
        <taxon>Platyhelminthes</taxon>
        <taxon>Trematoda</taxon>
        <taxon>Digenea</taxon>
        <taxon>Plagiorchiida</taxon>
        <taxon>Echinostomata</taxon>
        <taxon>Echinostomatoidea</taxon>
        <taxon>Fasciolidae</taxon>
        <taxon>Fasciolopsis</taxon>
    </lineage>
</organism>
<sequence>MLLQEKNEAAHNSVQKISKSTFNISTIVFLTCVSYVHSACPRNFTEAAGGICLLVVQSKGTYCYAHSFCETEGKARGLRLFLPGRHIALIHTVLPPNSVVYSGISAFLNRSADLLEGWRYSDPGWAWYTTSSRETTVPWDVGEPNDQHASVAIVYFYKIWDDLQFLGTTTHVVCELSGISDINAMEPFKKNWPYSMSSLFFAHLDAIGCFTFTVENTLLKCCYRCKIRSACRSFYFNTRTGECGLSLHVDSLLPRNMFKSASAADWVRFGRPDA</sequence>